<keyword evidence="4" id="KW-1185">Reference proteome</keyword>
<dbReference type="Gene3D" id="3.90.1150.10">
    <property type="entry name" value="Aspartate Aminotransferase, domain 1"/>
    <property type="match status" value="1"/>
</dbReference>
<evidence type="ECO:0000259" key="1">
    <source>
        <dbReference type="Pfam" id="PF00155"/>
    </source>
</evidence>
<name>A0ABN7SSS5_OIKDI</name>
<sequence>MTFNDSPFVSFCQVAKRIPVMHVGGLAKGFLVPGRLTTGIKKLATRLVGPNKLIQAAIPKILSIPVSWHNEQNTKLEEAADLFYDGIMQAPGLIPIMPSGAMYMMVKIDFSRLENFSDDMHFCQTLVSEKSVFVLPGSCFGFPNFFRVVIRSPRKKFQKLVNESSTFATIM</sequence>
<reference evidence="3 4" key="1">
    <citation type="submission" date="2021-04" db="EMBL/GenBank/DDBJ databases">
        <authorList>
            <person name="Bliznina A."/>
        </authorList>
    </citation>
    <scope>NUCLEOTIDE SEQUENCE [LARGE SCALE GENOMIC DNA]</scope>
</reference>
<organism evidence="3 4">
    <name type="scientific">Oikopleura dioica</name>
    <name type="common">Tunicate</name>
    <dbReference type="NCBI Taxonomy" id="34765"/>
    <lineage>
        <taxon>Eukaryota</taxon>
        <taxon>Metazoa</taxon>
        <taxon>Chordata</taxon>
        <taxon>Tunicata</taxon>
        <taxon>Appendicularia</taxon>
        <taxon>Copelata</taxon>
        <taxon>Oikopleuridae</taxon>
        <taxon>Oikopleura</taxon>
    </lineage>
</organism>
<feature type="domain" description="Aminotransferase class I/classII large" evidence="1">
    <location>
        <begin position="3"/>
        <end position="161"/>
    </location>
</feature>
<dbReference type="EMBL" id="OU015566">
    <property type="protein sequence ID" value="CAG5105032.1"/>
    <property type="molecule type" value="Genomic_DNA"/>
</dbReference>
<evidence type="ECO:0000313" key="4">
    <source>
        <dbReference type="Proteomes" id="UP001158576"/>
    </source>
</evidence>
<dbReference type="Proteomes" id="UP001158576">
    <property type="component" value="Chromosome 1"/>
</dbReference>
<dbReference type="PANTHER" id="PTHR45744:SF2">
    <property type="entry name" value="TYROSINE AMINOTRANSFERASE"/>
    <property type="match status" value="1"/>
</dbReference>
<evidence type="ECO:0000313" key="2">
    <source>
        <dbReference type="EMBL" id="CAG5105032.1"/>
    </source>
</evidence>
<dbReference type="EMBL" id="OU015566">
    <property type="protein sequence ID" value="CAG5105036.1"/>
    <property type="molecule type" value="Genomic_DNA"/>
</dbReference>
<accession>A0ABN7SSS5</accession>
<dbReference type="SUPFAM" id="SSF53383">
    <property type="entry name" value="PLP-dependent transferases"/>
    <property type="match status" value="1"/>
</dbReference>
<dbReference type="Pfam" id="PF00155">
    <property type="entry name" value="Aminotran_1_2"/>
    <property type="match status" value="1"/>
</dbReference>
<dbReference type="PANTHER" id="PTHR45744">
    <property type="entry name" value="TYROSINE AMINOTRANSFERASE"/>
    <property type="match status" value="1"/>
</dbReference>
<gene>
    <name evidence="2" type="ORF">OKIOD_LOCUS10540</name>
    <name evidence="3" type="ORF">OKIOD_LOCUS10543</name>
</gene>
<proteinExistence type="predicted"/>
<dbReference type="InterPro" id="IPR004839">
    <property type="entry name" value="Aminotransferase_I/II_large"/>
</dbReference>
<evidence type="ECO:0000313" key="3">
    <source>
        <dbReference type="EMBL" id="CAG5105036.1"/>
    </source>
</evidence>
<dbReference type="InterPro" id="IPR015424">
    <property type="entry name" value="PyrdxlP-dep_Trfase"/>
</dbReference>
<protein>
    <submittedName>
        <fullName evidence="2">Oidioi.mRNA.OKI2018_I69.chr1.g1775.t1.cds</fullName>
    </submittedName>
    <submittedName>
        <fullName evidence="3">Oidioi.mRNA.OKI2018_I69.chr1.g1778.t1.cds</fullName>
    </submittedName>
</protein>
<dbReference type="InterPro" id="IPR015422">
    <property type="entry name" value="PyrdxlP-dep_Trfase_small"/>
</dbReference>